<dbReference type="OrthoDB" id="5599552at2759"/>
<comment type="subcellular location">
    <subcellularLocation>
        <location evidence="1">Nucleus</location>
    </subcellularLocation>
</comment>
<feature type="non-terminal residue" evidence="7">
    <location>
        <position position="1"/>
    </location>
</feature>
<keyword evidence="2" id="KW-0805">Transcription regulation</keyword>
<gene>
    <name evidence="7" type="ORF">BGZ65_006475</name>
</gene>
<keyword evidence="4" id="KW-0539">Nucleus</keyword>
<dbReference type="EMBL" id="JAAAHW010010281">
    <property type="protein sequence ID" value="KAF9928000.1"/>
    <property type="molecule type" value="Genomic_DNA"/>
</dbReference>
<protein>
    <recommendedName>
        <fullName evidence="6">Velvet domain-containing protein</fullName>
    </recommendedName>
</protein>
<evidence type="ECO:0000256" key="3">
    <source>
        <dbReference type="ARBA" id="ARBA00023163"/>
    </source>
</evidence>
<feature type="domain" description="Velvet" evidence="6">
    <location>
        <begin position="23"/>
        <end position="194"/>
    </location>
</feature>
<dbReference type="AlphaFoldDB" id="A0A9P6ILN1"/>
<evidence type="ECO:0000256" key="5">
    <source>
        <dbReference type="SAM" id="MobiDB-lite"/>
    </source>
</evidence>
<keyword evidence="3" id="KW-0804">Transcription</keyword>
<feature type="region of interest" description="Disordered" evidence="5">
    <location>
        <begin position="192"/>
        <end position="335"/>
    </location>
</feature>
<dbReference type="PROSITE" id="PS51821">
    <property type="entry name" value="VELVET"/>
    <property type="match status" value="1"/>
</dbReference>
<dbReference type="InterPro" id="IPR021740">
    <property type="entry name" value="Velvet"/>
</dbReference>
<evidence type="ECO:0000256" key="1">
    <source>
        <dbReference type="ARBA" id="ARBA00004123"/>
    </source>
</evidence>
<dbReference type="Gene3D" id="2.60.40.3960">
    <property type="entry name" value="Velvet domain"/>
    <property type="match status" value="1"/>
</dbReference>
<accession>A0A9P6ILN1</accession>
<feature type="compositionally biased region" description="Polar residues" evidence="5">
    <location>
        <begin position="242"/>
        <end position="259"/>
    </location>
</feature>
<evidence type="ECO:0000256" key="4">
    <source>
        <dbReference type="ARBA" id="ARBA00023242"/>
    </source>
</evidence>
<organism evidence="7 8">
    <name type="scientific">Modicella reniformis</name>
    <dbReference type="NCBI Taxonomy" id="1440133"/>
    <lineage>
        <taxon>Eukaryota</taxon>
        <taxon>Fungi</taxon>
        <taxon>Fungi incertae sedis</taxon>
        <taxon>Mucoromycota</taxon>
        <taxon>Mortierellomycotina</taxon>
        <taxon>Mortierellomycetes</taxon>
        <taxon>Mortierellales</taxon>
        <taxon>Mortierellaceae</taxon>
        <taxon>Modicella</taxon>
    </lineage>
</organism>
<evidence type="ECO:0000313" key="8">
    <source>
        <dbReference type="Proteomes" id="UP000749646"/>
    </source>
</evidence>
<reference evidence="7" key="1">
    <citation type="journal article" date="2020" name="Fungal Divers.">
        <title>Resolving the Mortierellaceae phylogeny through synthesis of multi-gene phylogenetics and phylogenomics.</title>
        <authorList>
            <person name="Vandepol N."/>
            <person name="Liber J."/>
            <person name="Desiro A."/>
            <person name="Na H."/>
            <person name="Kennedy M."/>
            <person name="Barry K."/>
            <person name="Grigoriev I.V."/>
            <person name="Miller A.N."/>
            <person name="O'Donnell K."/>
            <person name="Stajich J.E."/>
            <person name="Bonito G."/>
        </authorList>
    </citation>
    <scope>NUCLEOTIDE SEQUENCE</scope>
    <source>
        <strain evidence="7">MES-2147</strain>
    </source>
</reference>
<evidence type="ECO:0000313" key="7">
    <source>
        <dbReference type="EMBL" id="KAF9928000.1"/>
    </source>
</evidence>
<comment type="caution">
    <text evidence="7">The sequence shown here is derived from an EMBL/GenBank/DDBJ whole genome shotgun (WGS) entry which is preliminary data.</text>
</comment>
<proteinExistence type="predicted"/>
<evidence type="ECO:0000256" key="2">
    <source>
        <dbReference type="ARBA" id="ARBA00023015"/>
    </source>
</evidence>
<dbReference type="InterPro" id="IPR038491">
    <property type="entry name" value="Velvet_dom_sf"/>
</dbReference>
<feature type="compositionally biased region" description="Basic residues" evidence="5">
    <location>
        <begin position="192"/>
        <end position="203"/>
    </location>
</feature>
<dbReference type="PANTHER" id="PTHR33572:SF18">
    <property type="entry name" value="SPORE DEVELOPMENT REGULATOR VOSA"/>
    <property type="match status" value="1"/>
</dbReference>
<name>A0A9P6ILN1_9FUNG</name>
<evidence type="ECO:0000259" key="6">
    <source>
        <dbReference type="PROSITE" id="PS51821"/>
    </source>
</evidence>
<dbReference type="GO" id="GO:0005634">
    <property type="term" value="C:nucleus"/>
    <property type="evidence" value="ECO:0007669"/>
    <property type="project" value="UniProtKB-SubCell"/>
</dbReference>
<feature type="compositionally biased region" description="Basic and acidic residues" evidence="5">
    <location>
        <begin position="222"/>
        <end position="235"/>
    </location>
</feature>
<dbReference type="Proteomes" id="UP000749646">
    <property type="component" value="Unassembled WGS sequence"/>
</dbReference>
<keyword evidence="8" id="KW-1185">Reference proteome</keyword>
<dbReference type="InterPro" id="IPR037525">
    <property type="entry name" value="Velvet_dom"/>
</dbReference>
<dbReference type="PANTHER" id="PTHR33572">
    <property type="entry name" value="SPORE DEVELOPMENT REGULATOR VOSA"/>
    <property type="match status" value="1"/>
</dbReference>
<sequence>MVKPSSSVPYCFVSGQTEKSKAVSPSKYVLIIRQQPQRAKICGVKERDRRPIDPPPIVQIKLSDPTTDKNKDYLQSPYLFVCCNLVHANNPSGEIVAPAHRALAGTVVSSLNRLKDIDNTDGGFFVFGDMSVRTEGHFCLRLTLFELIEGEAVYVMTTLSNPFTAYSSRTFPGMLEPTFLSRSFSDQGVRIRIRKDHHVKPKKPQSSDPVDTAMHSPPSSCHEAEHSDNDVEMHQPTKRSRASVSSEDVTFSAQGNPSTRHVAIAARPKHTETSYPPLEPVHRTPPSSPHAHLSQDSVPSRPHHNPYASEEVRFDGHPSSGQHPSYPSYPGSGRP</sequence>
<feature type="compositionally biased region" description="Low complexity" evidence="5">
    <location>
        <begin position="317"/>
        <end position="335"/>
    </location>
</feature>
<dbReference type="Pfam" id="PF11754">
    <property type="entry name" value="Velvet"/>
    <property type="match status" value="2"/>
</dbReference>